<evidence type="ECO:0000259" key="5">
    <source>
        <dbReference type="Pfam" id="PF25876"/>
    </source>
</evidence>
<sequence>MTSPSYMIKPAAALLMLGLALTACGKKEGGAGGGMGGGGPTEVGVVVVASEPVNLTAELSGRTSAYLVSDVRPQVGGIVKARYFTEGGYVKAGQSLYQIDSAPFQAEYASAQAQVAQAEANLTSSRLKAERYAELVKINAVSKQDNDDAQAAYAQARATVATAKAGLQTAGISLNYTKVLAPISGRIGKSNVTPGALVTASQAVELAKIQNIDSIYLDINQSVNELMNLKRRAASGQIGEAATADVELILEDGSVYPLKGKLQFSDVSVDEATGTVTLRALFPNPNGVLLPGMYAKARIVSGVVGNGILVPQPAVTRDPKGNALVMVVSKDNKAEQRQIKVAQTVGDKWLVTEGLQPGDKVIVEGLQKVRPDAPVKASTLTATKEGQKPADASAEKPAEQKAK</sequence>
<dbReference type="PANTHER" id="PTHR30158">
    <property type="entry name" value="ACRA/E-RELATED COMPONENT OF DRUG EFFLUX TRANSPORTER"/>
    <property type="match status" value="1"/>
</dbReference>
<evidence type="ECO:0000256" key="1">
    <source>
        <dbReference type="ARBA" id="ARBA00004196"/>
    </source>
</evidence>
<dbReference type="Proteomes" id="UP001214854">
    <property type="component" value="Unassembled WGS sequence"/>
</dbReference>
<dbReference type="Gene3D" id="2.40.420.20">
    <property type="match status" value="1"/>
</dbReference>
<dbReference type="Pfam" id="PF25944">
    <property type="entry name" value="Beta-barrel_RND"/>
    <property type="match status" value="1"/>
</dbReference>
<evidence type="ECO:0000256" key="2">
    <source>
        <dbReference type="ARBA" id="ARBA00009477"/>
    </source>
</evidence>
<feature type="domain" description="Multidrug resistance protein MdtA-like alpha-helical hairpin" evidence="5">
    <location>
        <begin position="107"/>
        <end position="177"/>
    </location>
</feature>
<dbReference type="Gene3D" id="1.10.287.470">
    <property type="entry name" value="Helix hairpin bin"/>
    <property type="match status" value="1"/>
</dbReference>
<keyword evidence="10" id="KW-1185">Reference proteome</keyword>
<dbReference type="Gene3D" id="2.40.50.100">
    <property type="match status" value="1"/>
</dbReference>
<feature type="domain" description="Multidrug resistance protein MdtA-like barrel-sandwich hybrid" evidence="6">
    <location>
        <begin position="70"/>
        <end position="209"/>
    </location>
</feature>
<feature type="signal peptide" evidence="4">
    <location>
        <begin position="1"/>
        <end position="25"/>
    </location>
</feature>
<dbReference type="Pfam" id="PF25876">
    <property type="entry name" value="HH_MFP_RND"/>
    <property type="match status" value="1"/>
</dbReference>
<dbReference type="InterPro" id="IPR058626">
    <property type="entry name" value="MdtA-like_b-barrel"/>
</dbReference>
<dbReference type="Gene3D" id="2.40.30.170">
    <property type="match status" value="1"/>
</dbReference>
<dbReference type="Pfam" id="PF25917">
    <property type="entry name" value="BSH_RND"/>
    <property type="match status" value="1"/>
</dbReference>
<evidence type="ECO:0000259" key="7">
    <source>
        <dbReference type="Pfam" id="PF25944"/>
    </source>
</evidence>
<feature type="region of interest" description="Disordered" evidence="3">
    <location>
        <begin position="373"/>
        <end position="403"/>
    </location>
</feature>
<comment type="caution">
    <text evidence="9">The sequence shown here is derived from an EMBL/GenBank/DDBJ whole genome shotgun (WGS) entry which is preliminary data.</text>
</comment>
<dbReference type="InterPro" id="IPR058627">
    <property type="entry name" value="MdtA-like_C"/>
</dbReference>
<comment type="similarity">
    <text evidence="2">Belongs to the membrane fusion protein (MFP) (TC 8.A.1) family.</text>
</comment>
<proteinExistence type="inferred from homology"/>
<gene>
    <name evidence="9" type="ORF">PQU92_13015</name>
</gene>
<accession>A0ABT5HVU7</accession>
<feature type="chain" id="PRO_5047412549" evidence="4">
    <location>
        <begin position="26"/>
        <end position="403"/>
    </location>
</feature>
<evidence type="ECO:0000313" key="9">
    <source>
        <dbReference type="EMBL" id="MDC7684205.1"/>
    </source>
</evidence>
<evidence type="ECO:0000313" key="10">
    <source>
        <dbReference type="Proteomes" id="UP001214854"/>
    </source>
</evidence>
<reference evidence="9 10" key="1">
    <citation type="submission" date="2023-01" db="EMBL/GenBank/DDBJ databases">
        <title>Novel species of the genus Asticcacaulis isolated from rivers.</title>
        <authorList>
            <person name="Lu H."/>
        </authorList>
    </citation>
    <scope>NUCLEOTIDE SEQUENCE [LARGE SCALE GENOMIC DNA]</scope>
    <source>
        <strain evidence="9 10">BYS171W</strain>
    </source>
</reference>
<dbReference type="InterPro" id="IPR006143">
    <property type="entry name" value="RND_pump_MFP"/>
</dbReference>
<dbReference type="InterPro" id="IPR058624">
    <property type="entry name" value="MdtA-like_HH"/>
</dbReference>
<feature type="domain" description="Multidrug resistance protein MdtA-like beta-barrel" evidence="7">
    <location>
        <begin position="215"/>
        <end position="301"/>
    </location>
</feature>
<evidence type="ECO:0000256" key="3">
    <source>
        <dbReference type="SAM" id="MobiDB-lite"/>
    </source>
</evidence>
<name>A0ABT5HVU7_9CAUL</name>
<evidence type="ECO:0000259" key="8">
    <source>
        <dbReference type="Pfam" id="PF25967"/>
    </source>
</evidence>
<dbReference type="NCBIfam" id="TIGR01730">
    <property type="entry name" value="RND_mfp"/>
    <property type="match status" value="1"/>
</dbReference>
<dbReference type="InterPro" id="IPR058625">
    <property type="entry name" value="MdtA-like_BSH"/>
</dbReference>
<evidence type="ECO:0000259" key="6">
    <source>
        <dbReference type="Pfam" id="PF25917"/>
    </source>
</evidence>
<dbReference type="RefSeq" id="WP_272748660.1">
    <property type="nucleotide sequence ID" value="NZ_JAQQKX010000010.1"/>
</dbReference>
<evidence type="ECO:0000256" key="4">
    <source>
        <dbReference type="SAM" id="SignalP"/>
    </source>
</evidence>
<feature type="compositionally biased region" description="Basic and acidic residues" evidence="3">
    <location>
        <begin position="385"/>
        <end position="403"/>
    </location>
</feature>
<dbReference type="Pfam" id="PF25967">
    <property type="entry name" value="RND-MFP_C"/>
    <property type="match status" value="1"/>
</dbReference>
<comment type="subcellular location">
    <subcellularLocation>
        <location evidence="1">Cell envelope</location>
    </subcellularLocation>
</comment>
<dbReference type="EMBL" id="JAQQKX010000010">
    <property type="protein sequence ID" value="MDC7684205.1"/>
    <property type="molecule type" value="Genomic_DNA"/>
</dbReference>
<feature type="domain" description="Multidrug resistance protein MdtA-like C-terminal permuted SH3" evidence="8">
    <location>
        <begin position="306"/>
        <end position="368"/>
    </location>
</feature>
<dbReference type="PANTHER" id="PTHR30158:SF3">
    <property type="entry name" value="MULTIDRUG EFFLUX PUMP SUBUNIT ACRA-RELATED"/>
    <property type="match status" value="1"/>
</dbReference>
<organism evidence="9 10">
    <name type="scientific">Asticcacaulis aquaticus</name>
    <dbReference type="NCBI Taxonomy" id="2984212"/>
    <lineage>
        <taxon>Bacteria</taxon>
        <taxon>Pseudomonadati</taxon>
        <taxon>Pseudomonadota</taxon>
        <taxon>Alphaproteobacteria</taxon>
        <taxon>Caulobacterales</taxon>
        <taxon>Caulobacteraceae</taxon>
        <taxon>Asticcacaulis</taxon>
    </lineage>
</organism>
<dbReference type="SUPFAM" id="SSF111369">
    <property type="entry name" value="HlyD-like secretion proteins"/>
    <property type="match status" value="1"/>
</dbReference>
<keyword evidence="4" id="KW-0732">Signal</keyword>
<protein>
    <submittedName>
        <fullName evidence="9">Efflux RND transporter periplasmic adaptor subunit</fullName>
    </submittedName>
</protein>